<reference evidence="2 3" key="1">
    <citation type="submission" date="2016-07" db="EMBL/GenBank/DDBJ databases">
        <title>Pervasive Adenine N6-methylation of Active Genes in Fungi.</title>
        <authorList>
            <consortium name="DOE Joint Genome Institute"/>
            <person name="Mondo S.J."/>
            <person name="Dannebaum R.O."/>
            <person name="Kuo R.C."/>
            <person name="Labutti K."/>
            <person name="Haridas S."/>
            <person name="Kuo A."/>
            <person name="Salamov A."/>
            <person name="Ahrendt S.R."/>
            <person name="Lipzen A."/>
            <person name="Sullivan W."/>
            <person name="Andreopoulos W.B."/>
            <person name="Clum A."/>
            <person name="Lindquist E."/>
            <person name="Daum C."/>
            <person name="Ramamoorthy G.K."/>
            <person name="Gryganskyi A."/>
            <person name="Culley D."/>
            <person name="Magnuson J.K."/>
            <person name="James T.Y."/>
            <person name="O'Malley M.A."/>
            <person name="Stajich J.E."/>
            <person name="Spatafora J.W."/>
            <person name="Visel A."/>
            <person name="Grigoriev I.V."/>
        </authorList>
    </citation>
    <scope>NUCLEOTIDE SEQUENCE [LARGE SCALE GENOMIC DNA]</scope>
    <source>
        <strain evidence="2 3">12-1054</strain>
    </source>
</reference>
<evidence type="ECO:0000256" key="1">
    <source>
        <dbReference type="SAM" id="MobiDB-lite"/>
    </source>
</evidence>
<feature type="compositionally biased region" description="Gly residues" evidence="1">
    <location>
        <begin position="1"/>
        <end position="10"/>
    </location>
</feature>
<sequence length="386" mass="41467">MPRGYPGTGSGAHSPVIKKENGAKPYKHSAHARAITATSSKRPQVYCVTELEWDERIPNCTQSDVKLLGCFSSIEKANSVVAEWHTRIYVKKSVAEFDQYQLMKDQGLCQLNVAVGRQTWQVAVEAVELDEEFTMSLLESNNPVQPNGTAQTTFDPPEYSSQDHKKKPSRPKAESVTPLLHSPHATFSSAKQAYEHGTPSKATTSIPTPASASRVGQTTLAKQSSAVKHNGVKRKSEAMRDGSVSPAKPAWIDTTMKPIPPLTSKKDTSAAPRPLGAPAAPAAPVATAATAATAPYKSAPSTLQKPQSEPKLLQRPPTGSTLSSLPPTPEPVRPMHAPFASASAAIRVSRASGSSDESEVDSDLERRRKKKIKRELQKLGVIVGQT</sequence>
<dbReference type="OrthoDB" id="10662680at2759"/>
<organism evidence="2 3">
    <name type="scientific">Protomyces lactucae-debilis</name>
    <dbReference type="NCBI Taxonomy" id="2754530"/>
    <lineage>
        <taxon>Eukaryota</taxon>
        <taxon>Fungi</taxon>
        <taxon>Dikarya</taxon>
        <taxon>Ascomycota</taxon>
        <taxon>Taphrinomycotina</taxon>
        <taxon>Taphrinomycetes</taxon>
        <taxon>Taphrinales</taxon>
        <taxon>Protomycetaceae</taxon>
        <taxon>Protomyces</taxon>
    </lineage>
</organism>
<evidence type="ECO:0000313" key="3">
    <source>
        <dbReference type="Proteomes" id="UP000193685"/>
    </source>
</evidence>
<feature type="compositionally biased region" description="Low complexity" evidence="1">
    <location>
        <begin position="270"/>
        <end position="300"/>
    </location>
</feature>
<feature type="compositionally biased region" description="Low complexity" evidence="1">
    <location>
        <begin position="316"/>
        <end position="325"/>
    </location>
</feature>
<evidence type="ECO:0000313" key="2">
    <source>
        <dbReference type="EMBL" id="ORY80466.1"/>
    </source>
</evidence>
<feature type="compositionally biased region" description="Polar residues" evidence="1">
    <location>
        <begin position="139"/>
        <end position="154"/>
    </location>
</feature>
<dbReference type="Proteomes" id="UP000193685">
    <property type="component" value="Unassembled WGS sequence"/>
</dbReference>
<protein>
    <submittedName>
        <fullName evidence="2">Uncharacterized protein</fullName>
    </submittedName>
</protein>
<name>A0A1Y2FAU5_PROLT</name>
<comment type="caution">
    <text evidence="2">The sequence shown here is derived from an EMBL/GenBank/DDBJ whole genome shotgun (WGS) entry which is preliminary data.</text>
</comment>
<keyword evidence="3" id="KW-1185">Reference proteome</keyword>
<feature type="compositionally biased region" description="Low complexity" evidence="1">
    <location>
        <begin position="340"/>
        <end position="355"/>
    </location>
</feature>
<proteinExistence type="predicted"/>
<dbReference type="AlphaFoldDB" id="A0A1Y2FAU5"/>
<feature type="region of interest" description="Disordered" evidence="1">
    <location>
        <begin position="139"/>
        <end position="369"/>
    </location>
</feature>
<feature type="region of interest" description="Disordered" evidence="1">
    <location>
        <begin position="1"/>
        <end position="25"/>
    </location>
</feature>
<gene>
    <name evidence="2" type="ORF">BCR37DRAFT_381140</name>
</gene>
<feature type="compositionally biased region" description="Polar residues" evidence="1">
    <location>
        <begin position="200"/>
        <end position="227"/>
    </location>
</feature>
<dbReference type="EMBL" id="MCFI01000013">
    <property type="protein sequence ID" value="ORY80466.1"/>
    <property type="molecule type" value="Genomic_DNA"/>
</dbReference>
<dbReference type="GeneID" id="63786221"/>
<accession>A0A1Y2FAU5</accession>
<dbReference type="RefSeq" id="XP_040724354.1">
    <property type="nucleotide sequence ID" value="XM_040869622.1"/>
</dbReference>